<organism evidence="5 6">
    <name type="scientific">Nakamurella aerolata</name>
    <dbReference type="NCBI Taxonomy" id="1656892"/>
    <lineage>
        <taxon>Bacteria</taxon>
        <taxon>Bacillati</taxon>
        <taxon>Actinomycetota</taxon>
        <taxon>Actinomycetes</taxon>
        <taxon>Nakamurellales</taxon>
        <taxon>Nakamurellaceae</taxon>
        <taxon>Nakamurella</taxon>
    </lineage>
</organism>
<dbReference type="InterPro" id="IPR012354">
    <property type="entry name" value="Esterase_lipase"/>
</dbReference>
<dbReference type="PIRSF" id="PIRSF017388">
    <property type="entry name" value="Esterase_lipase"/>
    <property type="match status" value="1"/>
</dbReference>
<dbReference type="GO" id="GO:0016020">
    <property type="term" value="C:membrane"/>
    <property type="evidence" value="ECO:0007669"/>
    <property type="project" value="TreeGrafter"/>
</dbReference>
<reference evidence="5 6" key="1">
    <citation type="submission" date="2020-05" db="EMBL/GenBank/DDBJ databases">
        <title>Nakamurella sp. DB0629 isolated from air conditioner.</title>
        <authorList>
            <person name="Kim D.H."/>
            <person name="Kim D.-U."/>
        </authorList>
    </citation>
    <scope>NUCLEOTIDE SEQUENCE [LARGE SCALE GENOMIC DNA]</scope>
    <source>
        <strain evidence="5 6">DB0629</strain>
    </source>
</reference>
<name>A0A849A844_9ACTN</name>
<dbReference type="PANTHER" id="PTHR43798">
    <property type="entry name" value="MONOACYLGLYCEROL LIPASE"/>
    <property type="match status" value="1"/>
</dbReference>
<sequence length="275" mass="29794">MRPLADAFAAAGYRVRLPLLPGHGTSWSQMNHTTFDDWVAALTAELAELRAVCRTVVVCGLSMGGTLALRLAELYPDRVDGLVLINPSVMTSRWDARFAPLLNRMRPVVRRVLPSLAGIVDDVAKPGVREGGYFRIPTLAALSLQAAWPVVRADLSVIRCPMMLLHSVVDHVVEPRNAQIVLDETTALPTADKHEVLLRNSFHVATLDYDAALIEARALEFVRELSERSSPPTHAVPTDAVPTDAEPTDAGPTDAVATDAGPTTSTRDNTPRMPV</sequence>
<dbReference type="Gene3D" id="3.40.50.1820">
    <property type="entry name" value="alpha/beta hydrolase"/>
    <property type="match status" value="1"/>
</dbReference>
<dbReference type="Proteomes" id="UP000562984">
    <property type="component" value="Unassembled WGS sequence"/>
</dbReference>
<feature type="region of interest" description="Disordered" evidence="3">
    <location>
        <begin position="225"/>
        <end position="275"/>
    </location>
</feature>
<accession>A0A849A844</accession>
<gene>
    <name evidence="5" type="ORF">HKD39_02715</name>
</gene>
<proteinExistence type="predicted"/>
<dbReference type="PRINTS" id="PR00111">
    <property type="entry name" value="ABHYDROLASE"/>
</dbReference>
<dbReference type="AlphaFoldDB" id="A0A849A844"/>
<dbReference type="EMBL" id="JABEND010000001">
    <property type="protein sequence ID" value="NNG34650.1"/>
    <property type="molecule type" value="Genomic_DNA"/>
</dbReference>
<feature type="active site" description="Charge relay system" evidence="1">
    <location>
        <position position="203"/>
    </location>
</feature>
<feature type="active site" description="Nucleophile" evidence="1">
    <location>
        <position position="62"/>
    </location>
</feature>
<dbReference type="SUPFAM" id="SSF53474">
    <property type="entry name" value="alpha/beta-Hydrolases"/>
    <property type="match status" value="1"/>
</dbReference>
<dbReference type="GO" id="GO:0052689">
    <property type="term" value="F:carboxylic ester hydrolase activity"/>
    <property type="evidence" value="ECO:0007669"/>
    <property type="project" value="InterPro"/>
</dbReference>
<dbReference type="PANTHER" id="PTHR43798:SF33">
    <property type="entry name" value="HYDROLASE, PUTATIVE (AFU_ORTHOLOGUE AFUA_2G14860)-RELATED"/>
    <property type="match status" value="1"/>
</dbReference>
<protein>
    <submittedName>
        <fullName evidence="5">Alpha/beta fold hydrolase</fullName>
    </submittedName>
</protein>
<dbReference type="InterPro" id="IPR050266">
    <property type="entry name" value="AB_hydrolase_sf"/>
</dbReference>
<feature type="active site" description="Charge relay system" evidence="1">
    <location>
        <position position="170"/>
    </location>
</feature>
<keyword evidence="6" id="KW-1185">Reference proteome</keyword>
<evidence type="ECO:0000256" key="3">
    <source>
        <dbReference type="SAM" id="MobiDB-lite"/>
    </source>
</evidence>
<dbReference type="InterPro" id="IPR000073">
    <property type="entry name" value="AB_hydrolase_1"/>
</dbReference>
<feature type="site" description="Important for substrate specificity" evidence="2">
    <location>
        <position position="119"/>
    </location>
</feature>
<dbReference type="InterPro" id="IPR029058">
    <property type="entry name" value="AB_hydrolase_fold"/>
</dbReference>
<dbReference type="Pfam" id="PF12146">
    <property type="entry name" value="Hydrolase_4"/>
    <property type="match status" value="1"/>
</dbReference>
<evidence type="ECO:0000313" key="5">
    <source>
        <dbReference type="EMBL" id="NNG34650.1"/>
    </source>
</evidence>
<keyword evidence="5" id="KW-0378">Hydrolase</keyword>
<evidence type="ECO:0000313" key="6">
    <source>
        <dbReference type="Proteomes" id="UP000562984"/>
    </source>
</evidence>
<evidence type="ECO:0000259" key="4">
    <source>
        <dbReference type="Pfam" id="PF12146"/>
    </source>
</evidence>
<evidence type="ECO:0000256" key="2">
    <source>
        <dbReference type="PIRSR" id="PIRSR017388-3"/>
    </source>
</evidence>
<evidence type="ECO:0000256" key="1">
    <source>
        <dbReference type="PIRSR" id="PIRSR017388-1"/>
    </source>
</evidence>
<comment type="caution">
    <text evidence="5">The sequence shown here is derived from an EMBL/GenBank/DDBJ whole genome shotgun (WGS) entry which is preliminary data.</text>
</comment>
<feature type="domain" description="Serine aminopeptidase S33" evidence="4">
    <location>
        <begin position="3"/>
        <end position="204"/>
    </location>
</feature>
<dbReference type="InterPro" id="IPR022742">
    <property type="entry name" value="Hydrolase_4"/>
</dbReference>